<proteinExistence type="predicted"/>
<evidence type="ECO:0000313" key="2">
    <source>
        <dbReference type="Proteomes" id="UP001367508"/>
    </source>
</evidence>
<evidence type="ECO:0000313" key="1">
    <source>
        <dbReference type="EMBL" id="KAK7344511.1"/>
    </source>
</evidence>
<dbReference type="Proteomes" id="UP001367508">
    <property type="component" value="Unassembled WGS sequence"/>
</dbReference>
<organism evidence="1 2">
    <name type="scientific">Canavalia gladiata</name>
    <name type="common">Sword bean</name>
    <name type="synonym">Dolichos gladiatus</name>
    <dbReference type="NCBI Taxonomy" id="3824"/>
    <lineage>
        <taxon>Eukaryota</taxon>
        <taxon>Viridiplantae</taxon>
        <taxon>Streptophyta</taxon>
        <taxon>Embryophyta</taxon>
        <taxon>Tracheophyta</taxon>
        <taxon>Spermatophyta</taxon>
        <taxon>Magnoliopsida</taxon>
        <taxon>eudicotyledons</taxon>
        <taxon>Gunneridae</taxon>
        <taxon>Pentapetalae</taxon>
        <taxon>rosids</taxon>
        <taxon>fabids</taxon>
        <taxon>Fabales</taxon>
        <taxon>Fabaceae</taxon>
        <taxon>Papilionoideae</taxon>
        <taxon>50 kb inversion clade</taxon>
        <taxon>NPAAA clade</taxon>
        <taxon>indigoferoid/millettioid clade</taxon>
        <taxon>Phaseoleae</taxon>
        <taxon>Canavalia</taxon>
    </lineage>
</organism>
<name>A0AAN9QRX3_CANGL</name>
<comment type="caution">
    <text evidence="1">The sequence shown here is derived from an EMBL/GenBank/DDBJ whole genome shotgun (WGS) entry which is preliminary data.</text>
</comment>
<gene>
    <name evidence="1" type="ORF">VNO77_14187</name>
</gene>
<sequence length="103" mass="11350">MLAACKDSLTPSMPAAFFLTPVSHKNHLPQGMSEEKYFPQAVLPGSSLDGQVIPWLGVMMTISRNVIPFRALVDPTGVHVKGMLTFVLCPHNLWARVDPRLHS</sequence>
<reference evidence="1 2" key="1">
    <citation type="submission" date="2024-01" db="EMBL/GenBank/DDBJ databases">
        <title>The genomes of 5 underutilized Papilionoideae crops provide insights into root nodulation and disease resistanc.</title>
        <authorList>
            <person name="Jiang F."/>
        </authorList>
    </citation>
    <scope>NUCLEOTIDE SEQUENCE [LARGE SCALE GENOMIC DNA]</scope>
    <source>
        <strain evidence="1">LVBAO_FW01</strain>
        <tissue evidence="1">Leaves</tissue>
    </source>
</reference>
<dbReference type="EMBL" id="JAYMYQ010000003">
    <property type="protein sequence ID" value="KAK7344511.1"/>
    <property type="molecule type" value="Genomic_DNA"/>
</dbReference>
<accession>A0AAN9QRX3</accession>
<protein>
    <submittedName>
        <fullName evidence="1">Uncharacterized protein</fullName>
    </submittedName>
</protein>
<keyword evidence="2" id="KW-1185">Reference proteome</keyword>
<dbReference type="AlphaFoldDB" id="A0AAN9QRX3"/>